<evidence type="ECO:0000256" key="4">
    <source>
        <dbReference type="ARBA" id="ARBA00023125"/>
    </source>
</evidence>
<dbReference type="Pfam" id="PF00486">
    <property type="entry name" value="Trans_reg_C"/>
    <property type="match status" value="1"/>
</dbReference>
<dbReference type="GO" id="GO:0000976">
    <property type="term" value="F:transcription cis-regulatory region binding"/>
    <property type="evidence" value="ECO:0007669"/>
    <property type="project" value="TreeGrafter"/>
</dbReference>
<dbReference type="InterPro" id="IPR001867">
    <property type="entry name" value="OmpR/PhoB-type_DNA-bd"/>
</dbReference>
<keyword evidence="9" id="KW-1185">Reference proteome</keyword>
<keyword evidence="3" id="KW-0805">Transcription regulation</keyword>
<evidence type="ECO:0000256" key="6">
    <source>
        <dbReference type="PROSITE-ProRule" id="PRU01091"/>
    </source>
</evidence>
<dbReference type="RefSeq" id="WP_006789337.1">
    <property type="nucleotide sequence ID" value="NZ_JH417569.1"/>
</dbReference>
<dbReference type="GO" id="GO:0006355">
    <property type="term" value="P:regulation of DNA-templated transcription"/>
    <property type="evidence" value="ECO:0007669"/>
    <property type="project" value="InterPro"/>
</dbReference>
<comment type="caution">
    <text evidence="8">The sequence shown here is derived from an EMBL/GenBank/DDBJ whole genome shotgun (WGS) entry which is preliminary data.</text>
</comment>
<dbReference type="STRING" id="861450.HMPREF0080_00354"/>
<keyword evidence="5" id="KW-0804">Transcription</keyword>
<evidence type="ECO:0000256" key="2">
    <source>
        <dbReference type="ARBA" id="ARBA00023012"/>
    </source>
</evidence>
<evidence type="ECO:0000256" key="3">
    <source>
        <dbReference type="ARBA" id="ARBA00023015"/>
    </source>
</evidence>
<dbReference type="FunFam" id="1.10.10.10:FF:000005">
    <property type="entry name" value="Two-component system response regulator"/>
    <property type="match status" value="1"/>
</dbReference>
<dbReference type="Proteomes" id="UP000005481">
    <property type="component" value="Unassembled WGS sequence"/>
</dbReference>
<accession>G9YFE2</accession>
<reference evidence="8 9" key="1">
    <citation type="submission" date="2011-08" db="EMBL/GenBank/DDBJ databases">
        <authorList>
            <person name="Weinstock G."/>
            <person name="Sodergren E."/>
            <person name="Clifton S."/>
            <person name="Fulton L."/>
            <person name="Fulton B."/>
            <person name="Courtney L."/>
            <person name="Fronick C."/>
            <person name="Harrison M."/>
            <person name="Strong C."/>
            <person name="Farmer C."/>
            <person name="Delahaunty K."/>
            <person name="Markovic C."/>
            <person name="Hall O."/>
            <person name="Minx P."/>
            <person name="Tomlinson C."/>
            <person name="Mitreva M."/>
            <person name="Hou S."/>
            <person name="Chen J."/>
            <person name="Wollam A."/>
            <person name="Pepin K.H."/>
            <person name="Johnson M."/>
            <person name="Bhonagiri V."/>
            <person name="Zhang X."/>
            <person name="Suruliraj S."/>
            <person name="Warren W."/>
            <person name="Chinwalla A."/>
            <person name="Mardis E.R."/>
            <person name="Wilson R.K."/>
        </authorList>
    </citation>
    <scope>NUCLEOTIDE SEQUENCE [LARGE SCALE GENOMIC DNA]</scope>
    <source>
        <strain evidence="8 9">F0357</strain>
    </source>
</reference>
<dbReference type="SUPFAM" id="SSF46894">
    <property type="entry name" value="C-terminal effector domain of the bipartite response regulators"/>
    <property type="match status" value="1"/>
</dbReference>
<keyword evidence="4 6" id="KW-0238">DNA-binding</keyword>
<keyword evidence="1" id="KW-0597">Phosphoprotein</keyword>
<protein>
    <submittedName>
        <fullName evidence="8">Transcriptional regulatory protein</fullName>
    </submittedName>
</protein>
<dbReference type="SMART" id="SM00862">
    <property type="entry name" value="Trans_reg_C"/>
    <property type="match status" value="1"/>
</dbReference>
<name>G9YFE2_9FIRM</name>
<dbReference type="CDD" id="cd00383">
    <property type="entry name" value="trans_reg_C"/>
    <property type="match status" value="1"/>
</dbReference>
<dbReference type="InterPro" id="IPR016032">
    <property type="entry name" value="Sig_transdc_resp-reg_C-effctor"/>
</dbReference>
<dbReference type="InterPro" id="IPR039420">
    <property type="entry name" value="WalR-like"/>
</dbReference>
<dbReference type="eggNOG" id="COG0745">
    <property type="taxonomic scope" value="Bacteria"/>
</dbReference>
<sequence>MCNNFHHTLTLKDLLIDLDSRDVYLEDERISLTNREFNLLAFLIRNKNTVLSRDQILEQVWGYDFLGTTNVVDVYIRYIRSKLRQTKDNAYVATIRGIGYMARE</sequence>
<dbReference type="PANTHER" id="PTHR48111">
    <property type="entry name" value="REGULATOR OF RPOS"/>
    <property type="match status" value="1"/>
</dbReference>
<dbReference type="GO" id="GO:0000156">
    <property type="term" value="F:phosphorelay response regulator activity"/>
    <property type="evidence" value="ECO:0007669"/>
    <property type="project" value="TreeGrafter"/>
</dbReference>
<dbReference type="PROSITE" id="PS51755">
    <property type="entry name" value="OMPR_PHOB"/>
    <property type="match status" value="1"/>
</dbReference>
<proteinExistence type="predicted"/>
<gene>
    <name evidence="8" type="ORF">HMPREF0080_00354</name>
</gene>
<evidence type="ECO:0000313" key="9">
    <source>
        <dbReference type="Proteomes" id="UP000005481"/>
    </source>
</evidence>
<feature type="DNA-binding region" description="OmpR/PhoB-type" evidence="6">
    <location>
        <begin position="6"/>
        <end position="104"/>
    </location>
</feature>
<keyword evidence="2" id="KW-0902">Two-component regulatory system</keyword>
<dbReference type="GO" id="GO:0032993">
    <property type="term" value="C:protein-DNA complex"/>
    <property type="evidence" value="ECO:0007669"/>
    <property type="project" value="TreeGrafter"/>
</dbReference>
<evidence type="ECO:0000259" key="7">
    <source>
        <dbReference type="PROSITE" id="PS51755"/>
    </source>
</evidence>
<feature type="domain" description="OmpR/PhoB-type" evidence="7">
    <location>
        <begin position="6"/>
        <end position="104"/>
    </location>
</feature>
<organism evidence="8 9">
    <name type="scientific">Anaeroglobus geminatus F0357</name>
    <dbReference type="NCBI Taxonomy" id="861450"/>
    <lineage>
        <taxon>Bacteria</taxon>
        <taxon>Bacillati</taxon>
        <taxon>Bacillota</taxon>
        <taxon>Negativicutes</taxon>
        <taxon>Veillonellales</taxon>
        <taxon>Veillonellaceae</taxon>
        <taxon>Anaeroglobus</taxon>
    </lineage>
</organism>
<dbReference type="InterPro" id="IPR036388">
    <property type="entry name" value="WH-like_DNA-bd_sf"/>
</dbReference>
<evidence type="ECO:0000313" key="8">
    <source>
        <dbReference type="EMBL" id="EHM43109.1"/>
    </source>
</evidence>
<dbReference type="HOGENOM" id="CLU_000445_101_4_9"/>
<dbReference type="AlphaFoldDB" id="G9YFE2"/>
<evidence type="ECO:0000256" key="1">
    <source>
        <dbReference type="ARBA" id="ARBA00022553"/>
    </source>
</evidence>
<dbReference type="EMBL" id="AGCJ01000012">
    <property type="protein sequence ID" value="EHM43109.1"/>
    <property type="molecule type" value="Genomic_DNA"/>
</dbReference>
<dbReference type="Gene3D" id="1.10.10.10">
    <property type="entry name" value="Winged helix-like DNA-binding domain superfamily/Winged helix DNA-binding domain"/>
    <property type="match status" value="1"/>
</dbReference>
<dbReference type="GO" id="GO:0005829">
    <property type="term" value="C:cytosol"/>
    <property type="evidence" value="ECO:0007669"/>
    <property type="project" value="TreeGrafter"/>
</dbReference>
<evidence type="ECO:0000256" key="5">
    <source>
        <dbReference type="ARBA" id="ARBA00023163"/>
    </source>
</evidence>
<dbReference type="PANTHER" id="PTHR48111:SF22">
    <property type="entry name" value="REGULATOR OF RPOS"/>
    <property type="match status" value="1"/>
</dbReference>